<accession>X1QIT6</accession>
<feature type="transmembrane region" description="Helical" evidence="1">
    <location>
        <begin position="12"/>
        <end position="31"/>
    </location>
</feature>
<reference evidence="2" key="1">
    <citation type="journal article" date="2014" name="Front. Microbiol.">
        <title>High frequency of phylogenetically diverse reductive dehalogenase-homologous genes in deep subseafloor sedimentary metagenomes.</title>
        <authorList>
            <person name="Kawai M."/>
            <person name="Futagami T."/>
            <person name="Toyoda A."/>
            <person name="Takaki Y."/>
            <person name="Nishi S."/>
            <person name="Hori S."/>
            <person name="Arai W."/>
            <person name="Tsubouchi T."/>
            <person name="Morono Y."/>
            <person name="Uchiyama I."/>
            <person name="Ito T."/>
            <person name="Fujiyama A."/>
            <person name="Inagaki F."/>
            <person name="Takami H."/>
        </authorList>
    </citation>
    <scope>NUCLEOTIDE SEQUENCE</scope>
    <source>
        <strain evidence="2">Expedition CK06-06</strain>
    </source>
</reference>
<gene>
    <name evidence="2" type="ORF">S12H4_08969</name>
</gene>
<evidence type="ECO:0000313" key="2">
    <source>
        <dbReference type="EMBL" id="GAI68387.1"/>
    </source>
</evidence>
<keyword evidence="1" id="KW-0472">Membrane</keyword>
<comment type="caution">
    <text evidence="2">The sequence shown here is derived from an EMBL/GenBank/DDBJ whole genome shotgun (WGS) entry which is preliminary data.</text>
</comment>
<evidence type="ECO:0000256" key="1">
    <source>
        <dbReference type="SAM" id="Phobius"/>
    </source>
</evidence>
<organism evidence="2">
    <name type="scientific">marine sediment metagenome</name>
    <dbReference type="NCBI Taxonomy" id="412755"/>
    <lineage>
        <taxon>unclassified sequences</taxon>
        <taxon>metagenomes</taxon>
        <taxon>ecological metagenomes</taxon>
    </lineage>
</organism>
<dbReference type="EMBL" id="BARW01003551">
    <property type="protein sequence ID" value="GAI68387.1"/>
    <property type="molecule type" value="Genomic_DNA"/>
</dbReference>
<name>X1QIT6_9ZZZZ</name>
<sequence length="208" mass="23554">MGRIAGFIYDKARLIIVLVAILNIVALASFFRFELDTDFLNLFTAGNPKTEEYNRLNEKYQIGEAISVLIEQDDSLLNQENLQAVYRLQEEIKELDGIHEVKSFIPSEISLGGHTITDMGDFIDRHSDLLRDFIEDEYFLTDQFLSYDRSKGAIIATLEFDAAAGNVVESIEGIIQNEERLTLSLAGDEIIKDTLLELPDKDNLLSCR</sequence>
<feature type="non-terminal residue" evidence="2">
    <location>
        <position position="208"/>
    </location>
</feature>
<keyword evidence="1" id="KW-0812">Transmembrane</keyword>
<keyword evidence="1" id="KW-1133">Transmembrane helix</keyword>
<proteinExistence type="predicted"/>
<dbReference type="AlphaFoldDB" id="X1QIT6"/>
<protein>
    <submittedName>
        <fullName evidence="2">Uncharacterized protein</fullName>
    </submittedName>
</protein>